<keyword evidence="2" id="KW-0805">Transcription regulation</keyword>
<dbReference type="GO" id="GO:0001228">
    <property type="term" value="F:DNA-binding transcription activator activity, RNA polymerase II-specific"/>
    <property type="evidence" value="ECO:0007669"/>
    <property type="project" value="TreeGrafter"/>
</dbReference>
<evidence type="ECO:0000256" key="6">
    <source>
        <dbReference type="PROSITE-ProRule" id="PRU00267"/>
    </source>
</evidence>
<dbReference type="GO" id="GO:0007420">
    <property type="term" value="P:brain development"/>
    <property type="evidence" value="ECO:0007669"/>
    <property type="project" value="TreeGrafter"/>
</dbReference>
<dbReference type="SUPFAM" id="SSF47095">
    <property type="entry name" value="HMG-box"/>
    <property type="match status" value="1"/>
</dbReference>
<evidence type="ECO:0000313" key="9">
    <source>
        <dbReference type="EMBL" id="KAK7597989.1"/>
    </source>
</evidence>
<dbReference type="EMBL" id="JBBCAQ010000016">
    <property type="protein sequence ID" value="KAK7597989.1"/>
    <property type="molecule type" value="Genomic_DNA"/>
</dbReference>
<dbReference type="PROSITE" id="PS50118">
    <property type="entry name" value="HMG_BOX_2"/>
    <property type="match status" value="1"/>
</dbReference>
<sequence length="530" mass="56542">MLTMETADIKPSVPHMSAAAHYPISYNNYPPLHGAESPLGAETAMQFSQTSLQGSQPLGLTTYHAAMAQQQLQHPQPSNSVSPPIHSHHGHGASLPPVSVAISSPVMSSSANSGGHHHSGHSHASVAAAVAAAAANHHNGGHSNGHGAVPNNNNNSNSRNQNVDRVKRPMNAFMVWSRGQRRKMAQENPKMHNSEISKRLGAEWKTLDEQQKRPFIDEAKRLRAVHMKEHPDYKYRPRRKTKTLLKKDKFPLGSSAATLLNNNHQDGGRHHHGAGAVVQSVHQDMGRELYSNGYGVPSGYVLHESAAAYHNHHSAAAAQLAANSAAAAAHLGQAPHLANSYGGQGNGAGGAPPNSSDFRNFVSLTGRTSGGSGFSGAGSNFDGIGDAARRRNVSASRWRSFDSSASCFGCAGRSTAGSSDCSDDFSPSTLSVSYGGTPGCNNSRSYNTRLRQISERAQWRPFQRTQRYCASSRYRRNVTAHLVNSAGFYTDCSSLVEATAVVAPSTASARHILVVVFKKSSHTSPAFVSF</sequence>
<evidence type="ECO:0000256" key="3">
    <source>
        <dbReference type="ARBA" id="ARBA00023125"/>
    </source>
</evidence>
<feature type="DNA-binding region" description="HMG box" evidence="6">
    <location>
        <begin position="166"/>
        <end position="234"/>
    </location>
</feature>
<dbReference type="InterPro" id="IPR050140">
    <property type="entry name" value="SRY-related_HMG-box_TF-like"/>
</dbReference>
<feature type="region of interest" description="Disordered" evidence="7">
    <location>
        <begin position="106"/>
        <end position="125"/>
    </location>
</feature>
<feature type="region of interest" description="Disordered" evidence="7">
    <location>
        <begin position="137"/>
        <end position="167"/>
    </location>
</feature>
<feature type="domain" description="HMG box" evidence="8">
    <location>
        <begin position="166"/>
        <end position="234"/>
    </location>
</feature>
<dbReference type="Gene3D" id="1.10.30.10">
    <property type="entry name" value="High mobility group box domain"/>
    <property type="match status" value="1"/>
</dbReference>
<comment type="subcellular location">
    <subcellularLocation>
        <location evidence="1">Nucleus</location>
    </subcellularLocation>
</comment>
<dbReference type="GO" id="GO:0000978">
    <property type="term" value="F:RNA polymerase II cis-regulatory region sequence-specific DNA binding"/>
    <property type="evidence" value="ECO:0007669"/>
    <property type="project" value="TreeGrafter"/>
</dbReference>
<evidence type="ECO:0000259" key="8">
    <source>
        <dbReference type="PROSITE" id="PS50118"/>
    </source>
</evidence>
<dbReference type="Pfam" id="PF00505">
    <property type="entry name" value="HMG_box"/>
    <property type="match status" value="1"/>
</dbReference>
<dbReference type="PANTHER" id="PTHR10270:SF324">
    <property type="entry name" value="SOX DOMAIN-CONTAINING PROTEIN DICHAETE-RELATED"/>
    <property type="match status" value="1"/>
</dbReference>
<reference evidence="9 10" key="1">
    <citation type="submission" date="2024-03" db="EMBL/GenBank/DDBJ databases">
        <title>Adaptation during the transition from Ophiocordyceps entomopathogen to insect associate is accompanied by gene loss and intensified selection.</title>
        <authorList>
            <person name="Ward C.M."/>
            <person name="Onetto C.A."/>
            <person name="Borneman A.R."/>
        </authorList>
    </citation>
    <scope>NUCLEOTIDE SEQUENCE [LARGE SCALE GENOMIC DNA]</scope>
    <source>
        <strain evidence="9">AWRI1</strain>
        <tissue evidence="9">Single Adult Female</tissue>
    </source>
</reference>
<evidence type="ECO:0000256" key="7">
    <source>
        <dbReference type="SAM" id="MobiDB-lite"/>
    </source>
</evidence>
<evidence type="ECO:0000256" key="2">
    <source>
        <dbReference type="ARBA" id="ARBA00023015"/>
    </source>
</evidence>
<dbReference type="AlphaFoldDB" id="A0AAN9TLW3"/>
<keyword evidence="3 6" id="KW-0238">DNA-binding</keyword>
<dbReference type="Pfam" id="PF12336">
    <property type="entry name" value="SOXp"/>
    <property type="match status" value="1"/>
</dbReference>
<dbReference type="InterPro" id="IPR022097">
    <property type="entry name" value="SOX_fam"/>
</dbReference>
<dbReference type="SMART" id="SM00398">
    <property type="entry name" value="HMG"/>
    <property type="match status" value="1"/>
</dbReference>
<dbReference type="Proteomes" id="UP001367676">
    <property type="component" value="Unassembled WGS sequence"/>
</dbReference>
<keyword evidence="10" id="KW-1185">Reference proteome</keyword>
<dbReference type="GO" id="GO:0000122">
    <property type="term" value="P:negative regulation of transcription by RNA polymerase II"/>
    <property type="evidence" value="ECO:0007669"/>
    <property type="project" value="TreeGrafter"/>
</dbReference>
<gene>
    <name evidence="9" type="ORF">V9T40_014945</name>
</gene>
<feature type="compositionally biased region" description="Low complexity" evidence="7">
    <location>
        <begin position="145"/>
        <end position="161"/>
    </location>
</feature>
<evidence type="ECO:0000256" key="4">
    <source>
        <dbReference type="ARBA" id="ARBA00023163"/>
    </source>
</evidence>
<evidence type="ECO:0000313" key="10">
    <source>
        <dbReference type="Proteomes" id="UP001367676"/>
    </source>
</evidence>
<evidence type="ECO:0000256" key="5">
    <source>
        <dbReference type="ARBA" id="ARBA00023242"/>
    </source>
</evidence>
<dbReference type="GO" id="GO:0030182">
    <property type="term" value="P:neuron differentiation"/>
    <property type="evidence" value="ECO:0007669"/>
    <property type="project" value="TreeGrafter"/>
</dbReference>
<name>A0AAN9TLW3_9HEMI</name>
<protein>
    <recommendedName>
        <fullName evidence="8">HMG box domain-containing protein</fullName>
    </recommendedName>
</protein>
<organism evidence="9 10">
    <name type="scientific">Parthenolecanium corni</name>
    <dbReference type="NCBI Taxonomy" id="536013"/>
    <lineage>
        <taxon>Eukaryota</taxon>
        <taxon>Metazoa</taxon>
        <taxon>Ecdysozoa</taxon>
        <taxon>Arthropoda</taxon>
        <taxon>Hexapoda</taxon>
        <taxon>Insecta</taxon>
        <taxon>Pterygota</taxon>
        <taxon>Neoptera</taxon>
        <taxon>Paraneoptera</taxon>
        <taxon>Hemiptera</taxon>
        <taxon>Sternorrhyncha</taxon>
        <taxon>Coccoidea</taxon>
        <taxon>Coccidae</taxon>
        <taxon>Parthenolecanium</taxon>
    </lineage>
</organism>
<dbReference type="GO" id="GO:0005634">
    <property type="term" value="C:nucleus"/>
    <property type="evidence" value="ECO:0007669"/>
    <property type="project" value="UniProtKB-SubCell"/>
</dbReference>
<dbReference type="InterPro" id="IPR036910">
    <property type="entry name" value="HMG_box_dom_sf"/>
</dbReference>
<dbReference type="FunFam" id="1.10.30.10:FF:000002">
    <property type="entry name" value="transcription factor Sox-2"/>
    <property type="match status" value="1"/>
</dbReference>
<dbReference type="CDD" id="cd01388">
    <property type="entry name" value="HMG-box_SoxB"/>
    <property type="match status" value="1"/>
</dbReference>
<feature type="compositionally biased region" description="Polar residues" evidence="7">
    <location>
        <begin position="70"/>
        <end position="82"/>
    </location>
</feature>
<evidence type="ECO:0000256" key="1">
    <source>
        <dbReference type="ARBA" id="ARBA00004123"/>
    </source>
</evidence>
<dbReference type="PANTHER" id="PTHR10270">
    <property type="entry name" value="SOX TRANSCRIPTION FACTOR"/>
    <property type="match status" value="1"/>
</dbReference>
<accession>A0AAN9TLW3</accession>
<proteinExistence type="predicted"/>
<dbReference type="InterPro" id="IPR009071">
    <property type="entry name" value="HMG_box_dom"/>
</dbReference>
<keyword evidence="5 6" id="KW-0539">Nucleus</keyword>
<comment type="caution">
    <text evidence="9">The sequence shown here is derived from an EMBL/GenBank/DDBJ whole genome shotgun (WGS) entry which is preliminary data.</text>
</comment>
<keyword evidence="4" id="KW-0804">Transcription</keyword>
<feature type="region of interest" description="Disordered" evidence="7">
    <location>
        <begin position="70"/>
        <end position="99"/>
    </location>
</feature>